<keyword evidence="7" id="KW-0732">Signal</keyword>
<feature type="domain" description="PLD phosphodiesterase" evidence="8">
    <location>
        <begin position="226"/>
        <end position="256"/>
    </location>
</feature>
<dbReference type="InterPro" id="IPR025202">
    <property type="entry name" value="PLD-like_dom"/>
</dbReference>
<accession>A0A8K1FLJ2</accession>
<feature type="chain" id="PRO_5035460480" description="phospholipase D" evidence="7">
    <location>
        <begin position="24"/>
        <end position="585"/>
    </location>
</feature>
<dbReference type="PROSITE" id="PS50035">
    <property type="entry name" value="PLD"/>
    <property type="match status" value="2"/>
</dbReference>
<organism evidence="9 10">
    <name type="scientific">Pythium oligandrum</name>
    <name type="common">Mycoparasitic fungus</name>
    <dbReference type="NCBI Taxonomy" id="41045"/>
    <lineage>
        <taxon>Eukaryota</taxon>
        <taxon>Sar</taxon>
        <taxon>Stramenopiles</taxon>
        <taxon>Oomycota</taxon>
        <taxon>Peronosporomycetes</taxon>
        <taxon>Pythiales</taxon>
        <taxon>Pythiaceae</taxon>
        <taxon>Pythium</taxon>
    </lineage>
</organism>
<evidence type="ECO:0000256" key="7">
    <source>
        <dbReference type="SAM" id="SignalP"/>
    </source>
</evidence>
<dbReference type="InterPro" id="IPR015679">
    <property type="entry name" value="PLipase_D_fam"/>
</dbReference>
<dbReference type="PANTHER" id="PTHR18896">
    <property type="entry name" value="PHOSPHOLIPASE D"/>
    <property type="match status" value="1"/>
</dbReference>
<dbReference type="CDD" id="cd09105">
    <property type="entry name" value="PLDc_vPLD1_2_like_2"/>
    <property type="match status" value="1"/>
</dbReference>
<dbReference type="GO" id="GO:0009395">
    <property type="term" value="P:phospholipid catabolic process"/>
    <property type="evidence" value="ECO:0007669"/>
    <property type="project" value="TreeGrafter"/>
</dbReference>
<keyword evidence="10" id="KW-1185">Reference proteome</keyword>
<sequence>MRIAIVMSALSSVLWTAAPQVQAIRTGVTCEKLDNPIDMAKQHCICSPCHVCEYDKDTKTCGYIKDNGIDLSDGSNFPALQPTLGAKTWFLAKDEITKSRGGVPRSDLQVYSTGNKVDVFPAGDTFFMSVYNDIERSSADDTIYLAAWSTDDVPFDPINDPTGAKTSFKSIMSRAINRGADFRALVWRNMLEMKQNVKLRDYINSLTKPASGGPTRYLFDDRMPELASSLHQKTLVLRQQNKLIAYIGGIDLTSDRWDTVRHDQSKLREQTKIKRMFDGWLDGHYRIEGPATLDIGANFLQRWNSDYKPLENIVGDVVRDFKNPDYAKLLHYTSKGELDLTTTGNQSVQITRTFSCKYPNYKEFAPKGENSILQARIKAIKMTKNFIYIEDQYFILVPELLEALLEVLPRIQRLIVVAQRVLREVKPLDTRSTFTTCGSDSEPLPNKFQLYSTKESCNLYIHSKIVIIDDVYLSLGSANWSRRSMTSDAEIGANVVDSDIITSPEGLQVGKVVRDFRVAKFAEKLGMSVEDVDPMPFLEVANAFDTAAESPSSIIERLDVREHSSFAAFNDVVRQNVDPDDKCGY</sequence>
<evidence type="ECO:0000313" key="9">
    <source>
        <dbReference type="EMBL" id="TMW67201.1"/>
    </source>
</evidence>
<keyword evidence="4" id="KW-0378">Hydrolase</keyword>
<dbReference type="GO" id="GO:0004630">
    <property type="term" value="F:phospholipase D activity"/>
    <property type="evidence" value="ECO:0007669"/>
    <property type="project" value="UniProtKB-EC"/>
</dbReference>
<proteinExistence type="predicted"/>
<name>A0A8K1FLJ2_PYTOL</name>
<dbReference type="Proteomes" id="UP000794436">
    <property type="component" value="Unassembled WGS sequence"/>
</dbReference>
<keyword evidence="6" id="KW-0443">Lipid metabolism</keyword>
<feature type="domain" description="PLD phosphodiesterase" evidence="8">
    <location>
        <begin position="457"/>
        <end position="484"/>
    </location>
</feature>
<reference evidence="9" key="1">
    <citation type="submission" date="2019-03" db="EMBL/GenBank/DDBJ databases">
        <title>Long read genome sequence of the mycoparasitic Pythium oligandrum ATCC 38472 isolated from sugarbeet rhizosphere.</title>
        <authorList>
            <person name="Gaulin E."/>
        </authorList>
    </citation>
    <scope>NUCLEOTIDE SEQUENCE</scope>
    <source>
        <strain evidence="9">ATCC 38472_TT</strain>
    </source>
</reference>
<dbReference type="SUPFAM" id="SSF56024">
    <property type="entry name" value="Phospholipase D/nuclease"/>
    <property type="match status" value="2"/>
</dbReference>
<dbReference type="InterPro" id="IPR001736">
    <property type="entry name" value="PLipase_D/transphosphatidylase"/>
</dbReference>
<dbReference type="AlphaFoldDB" id="A0A8K1FLJ2"/>
<evidence type="ECO:0000256" key="4">
    <source>
        <dbReference type="ARBA" id="ARBA00022801"/>
    </source>
</evidence>
<dbReference type="Gene3D" id="3.30.870.10">
    <property type="entry name" value="Endonuclease Chain A"/>
    <property type="match status" value="2"/>
</dbReference>
<evidence type="ECO:0000256" key="1">
    <source>
        <dbReference type="ARBA" id="ARBA00000798"/>
    </source>
</evidence>
<evidence type="ECO:0000256" key="5">
    <source>
        <dbReference type="ARBA" id="ARBA00022963"/>
    </source>
</evidence>
<evidence type="ECO:0000256" key="6">
    <source>
        <dbReference type="ARBA" id="ARBA00023098"/>
    </source>
</evidence>
<dbReference type="SMART" id="SM00155">
    <property type="entry name" value="PLDc"/>
    <property type="match status" value="2"/>
</dbReference>
<protein>
    <recommendedName>
        <fullName evidence="2">phospholipase D</fullName>
        <ecNumber evidence="2">3.1.4.4</ecNumber>
    </recommendedName>
</protein>
<evidence type="ECO:0000256" key="3">
    <source>
        <dbReference type="ARBA" id="ARBA00022737"/>
    </source>
</evidence>
<evidence type="ECO:0000259" key="8">
    <source>
        <dbReference type="PROSITE" id="PS50035"/>
    </source>
</evidence>
<evidence type="ECO:0000256" key="2">
    <source>
        <dbReference type="ARBA" id="ARBA00012027"/>
    </source>
</evidence>
<dbReference type="GO" id="GO:0005886">
    <property type="term" value="C:plasma membrane"/>
    <property type="evidence" value="ECO:0007669"/>
    <property type="project" value="TreeGrafter"/>
</dbReference>
<feature type="signal peptide" evidence="7">
    <location>
        <begin position="1"/>
        <end position="23"/>
    </location>
</feature>
<dbReference type="EMBL" id="SPLM01000005">
    <property type="protein sequence ID" value="TMW67201.1"/>
    <property type="molecule type" value="Genomic_DNA"/>
</dbReference>
<evidence type="ECO:0000313" key="10">
    <source>
        <dbReference type="Proteomes" id="UP000794436"/>
    </source>
</evidence>
<comment type="caution">
    <text evidence="9">The sequence shown here is derived from an EMBL/GenBank/DDBJ whole genome shotgun (WGS) entry which is preliminary data.</text>
</comment>
<dbReference type="Pfam" id="PF13091">
    <property type="entry name" value="PLDc_2"/>
    <property type="match status" value="1"/>
</dbReference>
<dbReference type="PANTHER" id="PTHR18896:SF76">
    <property type="entry name" value="PHOSPHOLIPASE"/>
    <property type="match status" value="1"/>
</dbReference>
<keyword evidence="5" id="KW-0442">Lipid degradation</keyword>
<gene>
    <name evidence="9" type="ORF">Poli38472_012317</name>
</gene>
<comment type="catalytic activity">
    <reaction evidence="1">
        <text>a 1,2-diacyl-sn-glycero-3-phosphocholine + H2O = a 1,2-diacyl-sn-glycero-3-phosphate + choline + H(+)</text>
        <dbReference type="Rhea" id="RHEA:14445"/>
        <dbReference type="ChEBI" id="CHEBI:15354"/>
        <dbReference type="ChEBI" id="CHEBI:15377"/>
        <dbReference type="ChEBI" id="CHEBI:15378"/>
        <dbReference type="ChEBI" id="CHEBI:57643"/>
        <dbReference type="ChEBI" id="CHEBI:58608"/>
        <dbReference type="EC" id="3.1.4.4"/>
    </reaction>
</comment>
<dbReference type="OrthoDB" id="14911at2759"/>
<keyword evidence="3" id="KW-0677">Repeat</keyword>
<dbReference type="EC" id="3.1.4.4" evidence="2"/>